<organism evidence="1 2">
    <name type="scientific">Nannocystis pusilla</name>
    <dbReference type="NCBI Taxonomy" id="889268"/>
    <lineage>
        <taxon>Bacteria</taxon>
        <taxon>Pseudomonadati</taxon>
        <taxon>Myxococcota</taxon>
        <taxon>Polyangia</taxon>
        <taxon>Nannocystales</taxon>
        <taxon>Nannocystaceae</taxon>
        <taxon>Nannocystis</taxon>
    </lineage>
</organism>
<keyword evidence="1" id="KW-0067">ATP-binding</keyword>
<name>A0A9X3EL71_9BACT</name>
<keyword evidence="2" id="KW-1185">Reference proteome</keyword>
<dbReference type="SUPFAM" id="SSF55874">
    <property type="entry name" value="ATPase domain of HSP90 chaperone/DNA topoisomerase II/histidine kinase"/>
    <property type="match status" value="1"/>
</dbReference>
<proteinExistence type="predicted"/>
<comment type="caution">
    <text evidence="1">The sequence shown here is derived from an EMBL/GenBank/DDBJ whole genome shotgun (WGS) entry which is preliminary data.</text>
</comment>
<gene>
    <name evidence="1" type="ORF">OV079_09265</name>
</gene>
<keyword evidence="1" id="KW-0547">Nucleotide-binding</keyword>
<dbReference type="RefSeq" id="WP_267767549.1">
    <property type="nucleotide sequence ID" value="NZ_JAPNKE010000002.1"/>
</dbReference>
<dbReference type="InterPro" id="IPR036890">
    <property type="entry name" value="HATPase_C_sf"/>
</dbReference>
<dbReference type="Gene3D" id="3.30.565.10">
    <property type="entry name" value="Histidine kinase-like ATPase, C-terminal domain"/>
    <property type="match status" value="1"/>
</dbReference>
<dbReference type="EMBL" id="JAPNKE010000002">
    <property type="protein sequence ID" value="MCY1005750.1"/>
    <property type="molecule type" value="Genomic_DNA"/>
</dbReference>
<dbReference type="Pfam" id="PF13589">
    <property type="entry name" value="HATPase_c_3"/>
    <property type="match status" value="1"/>
</dbReference>
<evidence type="ECO:0000313" key="2">
    <source>
        <dbReference type="Proteomes" id="UP001150924"/>
    </source>
</evidence>
<reference evidence="1" key="1">
    <citation type="submission" date="2022-11" db="EMBL/GenBank/DDBJ databases">
        <title>Minimal conservation of predation-associated metabolite biosynthetic gene clusters underscores biosynthetic potential of Myxococcota including descriptions for ten novel species: Archangium lansinium sp. nov., Myxococcus landrumus sp. nov., Nannocystis bai.</title>
        <authorList>
            <person name="Ahearne A."/>
            <person name="Stevens C."/>
            <person name="Phillips K."/>
        </authorList>
    </citation>
    <scope>NUCLEOTIDE SEQUENCE</scope>
    <source>
        <strain evidence="1">Na p29</strain>
    </source>
</reference>
<sequence length="534" mass="59158">MAAATPEITNIGDALAGLVHQFADPWAFLRELVQNSIDAGSPQIDVRIDHDPTRGTMMVEVADAGEGMSREIIDTRLTRLFSSAKEGDYTKIGRFGIGFVSVFAIDPDVVCVDTGRAGEWWRVVFRRDRSFERIRLHDPVEGTTVRLYKAASATEVETARERARETLAYWCKHVTIELHLDGERVNGPLDLEGLCKLRHEEEGTTLVMAIVPQAEALRGYYHGGLTLHEERDASLPYIAYKIDSRFLEHTLTRDNVIRDANYAKAMTIVQTAARGRLLDQVFARLEQIAAGEAAPAEERELLYRCAEAPFNYRYAQPRWLTMKVLPTIGGPPVAMKTLRDQATARPVLRATAMSPLVEAMRADKHFVIACAARDAIDTLVYTATSAWATAISQWCTALPLAPEEARSWAPLCAATAALLKARGWKVREVTVGRFDYPESAIAERVAITQGRFGEVTKVEDIGLMASGWLASGRVLVLSALHPTLLHLRAVARREPELAAYLAIKSFFLHGELSSTMDAELASAAAEARWRRMEG</sequence>
<accession>A0A9X3EL71</accession>
<evidence type="ECO:0000313" key="1">
    <source>
        <dbReference type="EMBL" id="MCY1005750.1"/>
    </source>
</evidence>
<dbReference type="Proteomes" id="UP001150924">
    <property type="component" value="Unassembled WGS sequence"/>
</dbReference>
<dbReference type="GO" id="GO:0005524">
    <property type="term" value="F:ATP binding"/>
    <property type="evidence" value="ECO:0007669"/>
    <property type="project" value="UniProtKB-KW"/>
</dbReference>
<dbReference type="AlphaFoldDB" id="A0A9X3EL71"/>
<protein>
    <submittedName>
        <fullName evidence="1">ATP-binding protein</fullName>
    </submittedName>
</protein>